<evidence type="ECO:0000313" key="6">
    <source>
        <dbReference type="EMBL" id="OAT29245.1"/>
    </source>
</evidence>
<evidence type="ECO:0000256" key="3">
    <source>
        <dbReference type="ARBA" id="ARBA00023125"/>
    </source>
</evidence>
<dbReference type="Pfam" id="PF00126">
    <property type="entry name" value="HTH_1"/>
    <property type="match status" value="1"/>
</dbReference>
<evidence type="ECO:0000259" key="5">
    <source>
        <dbReference type="PROSITE" id="PS50931"/>
    </source>
</evidence>
<organism evidence="6 7">
    <name type="scientific">Buttiauxella ferragutiae ATCC 51602</name>
    <dbReference type="NCBI Taxonomy" id="1354252"/>
    <lineage>
        <taxon>Bacteria</taxon>
        <taxon>Pseudomonadati</taxon>
        <taxon>Pseudomonadota</taxon>
        <taxon>Gammaproteobacteria</taxon>
        <taxon>Enterobacterales</taxon>
        <taxon>Enterobacteriaceae</taxon>
        <taxon>Buttiauxella</taxon>
    </lineage>
</organism>
<dbReference type="PRINTS" id="PR00039">
    <property type="entry name" value="HTHLYSR"/>
</dbReference>
<feature type="domain" description="HTH lysR-type" evidence="5">
    <location>
        <begin position="1"/>
        <end position="58"/>
    </location>
</feature>
<dbReference type="Gene3D" id="3.40.190.10">
    <property type="entry name" value="Periplasmic binding protein-like II"/>
    <property type="match status" value="2"/>
</dbReference>
<dbReference type="PANTHER" id="PTHR30346">
    <property type="entry name" value="TRANSCRIPTIONAL DUAL REGULATOR HCAR-RELATED"/>
    <property type="match status" value="1"/>
</dbReference>
<evidence type="ECO:0000256" key="2">
    <source>
        <dbReference type="ARBA" id="ARBA00023015"/>
    </source>
</evidence>
<dbReference type="SUPFAM" id="SSF53850">
    <property type="entry name" value="Periplasmic binding protein-like II"/>
    <property type="match status" value="1"/>
</dbReference>
<dbReference type="Pfam" id="PF03466">
    <property type="entry name" value="LysR_substrate"/>
    <property type="match status" value="1"/>
</dbReference>
<dbReference type="PANTHER" id="PTHR30346:SF17">
    <property type="entry name" value="LYSR FAMILY TRANSCRIPTIONAL REGULATOR"/>
    <property type="match status" value="1"/>
</dbReference>
<dbReference type="Proteomes" id="UP000078407">
    <property type="component" value="Unassembled WGS sequence"/>
</dbReference>
<evidence type="ECO:0000256" key="4">
    <source>
        <dbReference type="ARBA" id="ARBA00023163"/>
    </source>
</evidence>
<dbReference type="PROSITE" id="PS50931">
    <property type="entry name" value="HTH_LYSR"/>
    <property type="match status" value="1"/>
</dbReference>
<evidence type="ECO:0000313" key="7">
    <source>
        <dbReference type="Proteomes" id="UP000078407"/>
    </source>
</evidence>
<dbReference type="CDD" id="cd08414">
    <property type="entry name" value="PBP2_LTTR_aromatics_like"/>
    <property type="match status" value="1"/>
</dbReference>
<dbReference type="InterPro" id="IPR036388">
    <property type="entry name" value="WH-like_DNA-bd_sf"/>
</dbReference>
<reference evidence="6 7" key="1">
    <citation type="submission" date="2016-04" db="EMBL/GenBank/DDBJ databases">
        <title>ATOL: Assembling a taxonomically balanced genome-scale reconstruction of the evolutionary history of the Enterobacteriaceae.</title>
        <authorList>
            <person name="Plunkett G.III."/>
            <person name="Neeno-Eckwall E.C."/>
            <person name="Glasner J.D."/>
            <person name="Perna N.T."/>
        </authorList>
    </citation>
    <scope>NUCLEOTIDE SEQUENCE [LARGE SCALE GENOMIC DNA]</scope>
    <source>
        <strain evidence="6 7">ATCC 51602</strain>
    </source>
</reference>
<dbReference type="InterPro" id="IPR005119">
    <property type="entry name" value="LysR_subst-bd"/>
</dbReference>
<evidence type="ECO:0000256" key="1">
    <source>
        <dbReference type="ARBA" id="ARBA00009437"/>
    </source>
</evidence>
<keyword evidence="3" id="KW-0238">DNA-binding</keyword>
<keyword evidence="2" id="KW-0805">Transcription regulation</keyword>
<comment type="caution">
    <text evidence="6">The sequence shown here is derived from an EMBL/GenBank/DDBJ whole genome shotgun (WGS) entry which is preliminary data.</text>
</comment>
<protein>
    <submittedName>
        <fullName evidence="6">LysR family transcriptional regulator</fullName>
    </submittedName>
</protein>
<dbReference type="RefSeq" id="WP_064543422.1">
    <property type="nucleotide sequence ID" value="NZ_LXEQ01000027.1"/>
</dbReference>
<sequence length="287" mass="31603">MDIKLLRAFITLADTGNYHAASEILYLTQPTLTKQIQALEHLLGTSLFQRGRYGAKLTISGKQLYPCAGDLLKQYDEFLIHALNIQKLDLNKLALGFGISSFQIAPACVNILREQHPNAEVSLSNIPSSVQSRMLLEGQLQAGFIRLPVAHPLRATVLMEEKLVLAVPSGTRVDSSNIQHLLNRYQLLQVNSLREPCLAGQVDSFLKENNLTASSTLATDDIHSLLALIAGGNGVALLPQSVSHFLPTGVTLVQLEARHSGWQIGIAWNPQIQNVLRDKFLQIVFQE</sequence>
<name>A0ABX2WAB6_9ENTR</name>
<dbReference type="InterPro" id="IPR000847">
    <property type="entry name" value="LysR_HTH_N"/>
</dbReference>
<dbReference type="EMBL" id="LXEQ01000027">
    <property type="protein sequence ID" value="OAT29245.1"/>
    <property type="molecule type" value="Genomic_DNA"/>
</dbReference>
<comment type="similarity">
    <text evidence="1">Belongs to the LysR transcriptional regulatory family.</text>
</comment>
<accession>A0ABX2WAB6</accession>
<dbReference type="Gene3D" id="1.10.10.10">
    <property type="entry name" value="Winged helix-like DNA-binding domain superfamily/Winged helix DNA-binding domain"/>
    <property type="match status" value="1"/>
</dbReference>
<gene>
    <name evidence="6" type="ORF">M976_01556</name>
</gene>
<dbReference type="SUPFAM" id="SSF46785">
    <property type="entry name" value="Winged helix' DNA-binding domain"/>
    <property type="match status" value="1"/>
</dbReference>
<proteinExistence type="inferred from homology"/>
<dbReference type="InterPro" id="IPR036390">
    <property type="entry name" value="WH_DNA-bd_sf"/>
</dbReference>
<keyword evidence="4" id="KW-0804">Transcription</keyword>
<keyword evidence="7" id="KW-1185">Reference proteome</keyword>